<keyword evidence="3" id="KW-1185">Reference proteome</keyword>
<dbReference type="AlphaFoldDB" id="A0A5S6QSX2"/>
<sequence length="548" mass="60105">MTTAFSENNFPQDFHAAAVKAIFRLFSVVPLESDLSTEYLMEFGEQRKTGPKNGLSLLSFLSHSSQRGRHPFKVRSDVATLLIALANASPHESITQNVRSHGVLSSKQLSLTFVRLAVCRAKRITQMKTVAIALIATAGLAVLLLLGVGLFFALIPRPEPIPDSADELIPTEHSTMEQEVTSVRSLLLDQMHNAGFEWSFGTLQTVSQTAMTSPTIPQRPFKPLSTETEPAEPMDSEDAEVLITPKSYDYETTLNSLAEGDERGIGFIALDSRSSIVNPSSSRVTLHVNQANGTFDSARGLRLAREMDLKRYGKIVGLALRNHILAVASYSYGTVGLIEPDSMHMLAELECEGCNLFDLDIMRSGDVVAVDSKHEKVIKMRTNGERVAERHVHGANKGISVCGNGKIYTLSDVTGSVRILDEYLNHIGKITVPSMDKHQCKYVHCLQDVLFISCNSALFVVNISAERAFTINAPTPGVYGLGISSDATGRIYVAKRGTSSLDVYHSDGRYEKTLSASQQFLWSDVAVSSQNVYAIDYIGSKIVHYIRE</sequence>
<evidence type="ECO:0000256" key="2">
    <source>
        <dbReference type="SAM" id="Phobius"/>
    </source>
</evidence>
<dbReference type="SUPFAM" id="SSF101898">
    <property type="entry name" value="NHL repeat"/>
    <property type="match status" value="1"/>
</dbReference>
<organism evidence="3 4">
    <name type="scientific">Trichuris muris</name>
    <name type="common">Mouse whipworm</name>
    <dbReference type="NCBI Taxonomy" id="70415"/>
    <lineage>
        <taxon>Eukaryota</taxon>
        <taxon>Metazoa</taxon>
        <taxon>Ecdysozoa</taxon>
        <taxon>Nematoda</taxon>
        <taxon>Enoplea</taxon>
        <taxon>Dorylaimia</taxon>
        <taxon>Trichinellida</taxon>
        <taxon>Trichuridae</taxon>
        <taxon>Trichuris</taxon>
    </lineage>
</organism>
<accession>A0A5S6QSX2</accession>
<keyword evidence="2" id="KW-0812">Transmembrane</keyword>
<reference evidence="4" key="1">
    <citation type="submission" date="2019-12" db="UniProtKB">
        <authorList>
            <consortium name="WormBaseParasite"/>
        </authorList>
    </citation>
    <scope>IDENTIFICATION</scope>
</reference>
<feature type="transmembrane region" description="Helical" evidence="2">
    <location>
        <begin position="130"/>
        <end position="155"/>
    </location>
</feature>
<name>A0A5S6QSX2_TRIMR</name>
<evidence type="ECO:0000313" key="4">
    <source>
        <dbReference type="WBParaSite" id="TMUE_2000010335.1"/>
    </source>
</evidence>
<keyword evidence="2" id="KW-1133">Transmembrane helix</keyword>
<evidence type="ECO:0000256" key="1">
    <source>
        <dbReference type="SAM" id="MobiDB-lite"/>
    </source>
</evidence>
<protein>
    <submittedName>
        <fullName evidence="4">SMP-30/Gluconolactonase/LRE-like region domain-containing protein</fullName>
    </submittedName>
</protein>
<feature type="region of interest" description="Disordered" evidence="1">
    <location>
        <begin position="212"/>
        <end position="237"/>
    </location>
</feature>
<dbReference type="Proteomes" id="UP000046395">
    <property type="component" value="Unassembled WGS sequence"/>
</dbReference>
<dbReference type="WBParaSite" id="TMUE_2000010335.1">
    <property type="protein sequence ID" value="TMUE_2000010335.1"/>
    <property type="gene ID" value="WBGene00293478"/>
</dbReference>
<keyword evidence="2" id="KW-0472">Membrane</keyword>
<proteinExistence type="predicted"/>
<evidence type="ECO:0000313" key="3">
    <source>
        <dbReference type="Proteomes" id="UP000046395"/>
    </source>
</evidence>